<feature type="region of interest" description="Disordered" evidence="1">
    <location>
        <begin position="109"/>
        <end position="130"/>
    </location>
</feature>
<sequence length="333" mass="36799">MICYMTRAIAFFRENGEHRSEGFRSKMIYFFVLPAAAVLILNLYAAISLFRTRSSVTSLQHELYSQQEKLATLANRTGNLLQMEKGLALVRQSSRTDAVSQHTLVKRQVERSDVSQSSIDQSQPSSIRKPATELAFNLDSDEHDHCSGAVYLRWGKFSCPHRSVIIYSGFAASADPVVGTGGSTNLECLPETPSWNLNSPAYVDGGTKLYPAKLTAQKGSFQKGAEGGMISCALCYSPRSPVIMIPGKATCPEKWYMEYRGYLMSAEAIAGEMPLGAKNYCLAKKPDYYREHSLSNRGLKLTIVQFGSCDTNYTPCSAYTSNYRLACVVCSKL</sequence>
<dbReference type="OrthoDB" id="6086925at2759"/>
<keyword evidence="2" id="KW-0472">Membrane</keyword>
<keyword evidence="2" id="KW-1133">Transmembrane helix</keyword>
<name>A0A7J7JGW2_BUGNE</name>
<feature type="compositionally biased region" description="Low complexity" evidence="1">
    <location>
        <begin position="114"/>
        <end position="127"/>
    </location>
</feature>
<evidence type="ECO:0000256" key="1">
    <source>
        <dbReference type="SAM" id="MobiDB-lite"/>
    </source>
</evidence>
<feature type="transmembrane region" description="Helical" evidence="2">
    <location>
        <begin position="28"/>
        <end position="50"/>
    </location>
</feature>
<proteinExistence type="predicted"/>
<dbReference type="Proteomes" id="UP000593567">
    <property type="component" value="Unassembled WGS sequence"/>
</dbReference>
<evidence type="ECO:0000256" key="2">
    <source>
        <dbReference type="SAM" id="Phobius"/>
    </source>
</evidence>
<protein>
    <submittedName>
        <fullName evidence="3">Uncharacterized protein</fullName>
    </submittedName>
</protein>
<dbReference type="AlphaFoldDB" id="A0A7J7JGW2"/>
<evidence type="ECO:0000313" key="3">
    <source>
        <dbReference type="EMBL" id="KAF6025480.1"/>
    </source>
</evidence>
<keyword evidence="2" id="KW-0812">Transmembrane</keyword>
<evidence type="ECO:0000313" key="4">
    <source>
        <dbReference type="Proteomes" id="UP000593567"/>
    </source>
</evidence>
<organism evidence="3 4">
    <name type="scientific">Bugula neritina</name>
    <name type="common">Brown bryozoan</name>
    <name type="synonym">Sertularia neritina</name>
    <dbReference type="NCBI Taxonomy" id="10212"/>
    <lineage>
        <taxon>Eukaryota</taxon>
        <taxon>Metazoa</taxon>
        <taxon>Spiralia</taxon>
        <taxon>Lophotrochozoa</taxon>
        <taxon>Bryozoa</taxon>
        <taxon>Gymnolaemata</taxon>
        <taxon>Cheilostomatida</taxon>
        <taxon>Flustrina</taxon>
        <taxon>Buguloidea</taxon>
        <taxon>Bugulidae</taxon>
        <taxon>Bugula</taxon>
    </lineage>
</organism>
<accession>A0A7J7JGW2</accession>
<comment type="caution">
    <text evidence="3">The sequence shown here is derived from an EMBL/GenBank/DDBJ whole genome shotgun (WGS) entry which is preliminary data.</text>
</comment>
<gene>
    <name evidence="3" type="ORF">EB796_016204</name>
</gene>
<keyword evidence="4" id="KW-1185">Reference proteome</keyword>
<dbReference type="EMBL" id="VXIV02002455">
    <property type="protein sequence ID" value="KAF6025480.1"/>
    <property type="molecule type" value="Genomic_DNA"/>
</dbReference>
<reference evidence="3" key="1">
    <citation type="submission" date="2020-06" db="EMBL/GenBank/DDBJ databases">
        <title>Draft genome of Bugula neritina, a colonial animal packing powerful symbionts and potential medicines.</title>
        <authorList>
            <person name="Rayko M."/>
        </authorList>
    </citation>
    <scope>NUCLEOTIDE SEQUENCE [LARGE SCALE GENOMIC DNA]</scope>
    <source>
        <strain evidence="3">Kwan_BN1</strain>
    </source>
</reference>